<evidence type="ECO:0000313" key="2">
    <source>
        <dbReference type="Proteomes" id="UP000005239"/>
    </source>
</evidence>
<proteinExistence type="predicted"/>
<reference evidence="2" key="1">
    <citation type="journal article" date="2008" name="Nat. Genet.">
        <title>The Pristionchus pacificus genome provides a unique perspective on nematode lifestyle and parasitism.</title>
        <authorList>
            <person name="Dieterich C."/>
            <person name="Clifton S.W."/>
            <person name="Schuster L.N."/>
            <person name="Chinwalla A."/>
            <person name="Delehaunty K."/>
            <person name="Dinkelacker I."/>
            <person name="Fulton L."/>
            <person name="Fulton R."/>
            <person name="Godfrey J."/>
            <person name="Minx P."/>
            <person name="Mitreva M."/>
            <person name="Roeseler W."/>
            <person name="Tian H."/>
            <person name="Witte H."/>
            <person name="Yang S.P."/>
            <person name="Wilson R.K."/>
            <person name="Sommer R.J."/>
        </authorList>
    </citation>
    <scope>NUCLEOTIDE SEQUENCE [LARGE SCALE GENOMIC DNA]</scope>
    <source>
        <strain evidence="2">PS312</strain>
    </source>
</reference>
<sequence length="140" mass="16505">MNLLQYNWYETLPPQGEHELSIASYYLVFSWKTILLLIFADYVFRSIPVIRHILLPRREEGILPNLCYGAARVLFLMFCTLVAFYYGAKFRGDTFALGNSILTSLTKLEGFWIRRVVEWLRYFETGNEENEPTNAFRPFT</sequence>
<accession>A0A2A6C836</accession>
<accession>A0A8R1YQD7</accession>
<dbReference type="EnsemblMetazoa" id="PPA34617.1">
    <property type="protein sequence ID" value="PPA34617.1"/>
    <property type="gene ID" value="WBGene00272986"/>
</dbReference>
<protein>
    <submittedName>
        <fullName evidence="1">Uncharacterized protein</fullName>
    </submittedName>
</protein>
<gene>
    <name evidence="1" type="primary">WBGene00272986</name>
</gene>
<reference evidence="1" key="2">
    <citation type="submission" date="2022-06" db="UniProtKB">
        <authorList>
            <consortium name="EnsemblMetazoa"/>
        </authorList>
    </citation>
    <scope>IDENTIFICATION</scope>
    <source>
        <strain evidence="1">PS312</strain>
    </source>
</reference>
<evidence type="ECO:0000313" key="1">
    <source>
        <dbReference type="EnsemblMetazoa" id="PPA34617.1"/>
    </source>
</evidence>
<dbReference type="Proteomes" id="UP000005239">
    <property type="component" value="Unassembled WGS sequence"/>
</dbReference>
<dbReference type="AlphaFoldDB" id="A0A2A6C836"/>
<name>A0A2A6C836_PRIPA</name>
<keyword evidence="2" id="KW-1185">Reference proteome</keyword>
<organism evidence="1 2">
    <name type="scientific">Pristionchus pacificus</name>
    <name type="common">Parasitic nematode worm</name>
    <dbReference type="NCBI Taxonomy" id="54126"/>
    <lineage>
        <taxon>Eukaryota</taxon>
        <taxon>Metazoa</taxon>
        <taxon>Ecdysozoa</taxon>
        <taxon>Nematoda</taxon>
        <taxon>Chromadorea</taxon>
        <taxon>Rhabditida</taxon>
        <taxon>Rhabditina</taxon>
        <taxon>Diplogasteromorpha</taxon>
        <taxon>Diplogasteroidea</taxon>
        <taxon>Neodiplogasteridae</taxon>
        <taxon>Pristionchus</taxon>
    </lineage>
</organism>